<evidence type="ECO:0000313" key="4">
    <source>
        <dbReference type="Proteomes" id="UP001596074"/>
    </source>
</evidence>
<feature type="transmembrane region" description="Helical" evidence="2">
    <location>
        <begin position="117"/>
        <end position="137"/>
    </location>
</feature>
<feature type="transmembrane region" description="Helical" evidence="2">
    <location>
        <begin position="149"/>
        <end position="168"/>
    </location>
</feature>
<feature type="region of interest" description="Disordered" evidence="1">
    <location>
        <begin position="1"/>
        <end position="53"/>
    </location>
</feature>
<feature type="transmembrane region" description="Helical" evidence="2">
    <location>
        <begin position="180"/>
        <end position="203"/>
    </location>
</feature>
<evidence type="ECO:0000256" key="1">
    <source>
        <dbReference type="SAM" id="MobiDB-lite"/>
    </source>
</evidence>
<dbReference type="EMBL" id="JBHSON010000042">
    <property type="protein sequence ID" value="MFC5749494.1"/>
    <property type="molecule type" value="Genomic_DNA"/>
</dbReference>
<keyword evidence="2" id="KW-0812">Transmembrane</keyword>
<proteinExistence type="predicted"/>
<feature type="region of interest" description="Disordered" evidence="1">
    <location>
        <begin position="214"/>
        <end position="238"/>
    </location>
</feature>
<keyword evidence="2" id="KW-1133">Transmembrane helix</keyword>
<sequence>MKKDRAEGAAPYGQGQGQEQGAWGVAPGAVPPDQVGAYGQGVPPGPSPYGADPYSAGPYDAGPYGASVAPGMGGDPGLYGSGGPRDATLDAFVSGAAYAALGLLGALLGLVGSFAQGWTIGSIPVAAIVLVLVNFAIARAAGWAMGGRTGAAVPVLLWALVTLALSIGRTEGDLIVPGTLPGYLFIVGGLAAGVVAVSLVPAARPAGNWLTWRAPKPAVRPEPGDPPAPGRPPGSGSA</sequence>
<protein>
    <submittedName>
        <fullName evidence="3">DUF6113 family protein</fullName>
    </submittedName>
</protein>
<reference evidence="4" key="1">
    <citation type="journal article" date="2019" name="Int. J. Syst. Evol. Microbiol.">
        <title>The Global Catalogue of Microorganisms (GCM) 10K type strain sequencing project: providing services to taxonomists for standard genome sequencing and annotation.</title>
        <authorList>
            <consortium name="The Broad Institute Genomics Platform"/>
            <consortium name="The Broad Institute Genome Sequencing Center for Infectious Disease"/>
            <person name="Wu L."/>
            <person name="Ma J."/>
        </authorList>
    </citation>
    <scope>NUCLEOTIDE SEQUENCE [LARGE SCALE GENOMIC DNA]</scope>
    <source>
        <strain evidence="4">KCTC 42087</strain>
    </source>
</reference>
<dbReference type="Proteomes" id="UP001596074">
    <property type="component" value="Unassembled WGS sequence"/>
</dbReference>
<feature type="compositionally biased region" description="Low complexity" evidence="1">
    <location>
        <begin position="8"/>
        <end position="24"/>
    </location>
</feature>
<dbReference type="InterPro" id="IPR046095">
    <property type="entry name" value="DUF6113"/>
</dbReference>
<evidence type="ECO:0000256" key="2">
    <source>
        <dbReference type="SAM" id="Phobius"/>
    </source>
</evidence>
<keyword evidence="4" id="KW-1185">Reference proteome</keyword>
<comment type="caution">
    <text evidence="3">The sequence shown here is derived from an EMBL/GenBank/DDBJ whole genome shotgun (WGS) entry which is preliminary data.</text>
</comment>
<dbReference type="RefSeq" id="WP_378285215.1">
    <property type="nucleotide sequence ID" value="NZ_JBHSON010000042.1"/>
</dbReference>
<feature type="compositionally biased region" description="Pro residues" evidence="1">
    <location>
        <begin position="218"/>
        <end position="232"/>
    </location>
</feature>
<evidence type="ECO:0000313" key="3">
    <source>
        <dbReference type="EMBL" id="MFC5749494.1"/>
    </source>
</evidence>
<name>A0ABW1A1Y8_9ACTN</name>
<accession>A0ABW1A1Y8</accession>
<organism evidence="3 4">
    <name type="scientific">Actinomadura rugatobispora</name>
    <dbReference type="NCBI Taxonomy" id="1994"/>
    <lineage>
        <taxon>Bacteria</taxon>
        <taxon>Bacillati</taxon>
        <taxon>Actinomycetota</taxon>
        <taxon>Actinomycetes</taxon>
        <taxon>Streptosporangiales</taxon>
        <taxon>Thermomonosporaceae</taxon>
        <taxon>Actinomadura</taxon>
    </lineage>
</organism>
<keyword evidence="2" id="KW-0472">Membrane</keyword>
<feature type="transmembrane region" description="Helical" evidence="2">
    <location>
        <begin position="91"/>
        <end position="111"/>
    </location>
</feature>
<dbReference type="Pfam" id="PF19608">
    <property type="entry name" value="DUF6113"/>
    <property type="match status" value="1"/>
</dbReference>
<gene>
    <name evidence="3" type="ORF">ACFPZN_28060</name>
</gene>